<keyword evidence="1" id="KW-0812">Transmembrane</keyword>
<keyword evidence="1" id="KW-0472">Membrane</keyword>
<gene>
    <name evidence="2" type="ORF">BV97_02194</name>
</gene>
<sequence>MSVEAIKIQNRRRHFAAPGGSHDRLVGLLAKVLPAGIGLVAAVMILVPLSPRGEISFLLDRNKVAITSERLRADDAAYRGKDNKNRDFTVNAGTAVQKSATTPIVEMLGLKALMNLNDGPAEIVAPRGAYNYDSEQIAIDGPVNFAAPDGYKMTTRNVAIDVKQQTAVGTGGVDGTVPTGTFRADSMKADLENRTVTLEGNARLRMTPGKLRIPQ</sequence>
<proteinExistence type="predicted"/>
<dbReference type="eggNOG" id="COG5375">
    <property type="taxonomic scope" value="Bacteria"/>
</dbReference>
<dbReference type="InterPro" id="IPR010664">
    <property type="entry name" value="LipoPS_assembly_LptC-rel"/>
</dbReference>
<dbReference type="RefSeq" id="WP_008832482.1">
    <property type="nucleotide sequence ID" value="NZ_CP128492.1"/>
</dbReference>
<evidence type="ECO:0000313" key="3">
    <source>
        <dbReference type="Proteomes" id="UP000024329"/>
    </source>
</evidence>
<dbReference type="EMBL" id="JFYZ01000010">
    <property type="protein sequence ID" value="EZP82171.1"/>
    <property type="molecule type" value="Genomic_DNA"/>
</dbReference>
<name>A0A031JWL0_9SPHN</name>
<keyword evidence="1" id="KW-1133">Transmembrane helix</keyword>
<dbReference type="STRING" id="158500.BES08_13170"/>
<organism evidence="2 3">
    <name type="scientific">Novosphingobium resinovorum</name>
    <dbReference type="NCBI Taxonomy" id="158500"/>
    <lineage>
        <taxon>Bacteria</taxon>
        <taxon>Pseudomonadati</taxon>
        <taxon>Pseudomonadota</taxon>
        <taxon>Alphaproteobacteria</taxon>
        <taxon>Sphingomonadales</taxon>
        <taxon>Sphingomonadaceae</taxon>
        <taxon>Novosphingobium</taxon>
    </lineage>
</organism>
<protein>
    <recommendedName>
        <fullName evidence="4">LPS export ABC transporter periplasmic protein LptC</fullName>
    </recommendedName>
</protein>
<dbReference type="Pfam" id="PF06835">
    <property type="entry name" value="LptC"/>
    <property type="match status" value="1"/>
</dbReference>
<dbReference type="Gene3D" id="2.60.450.10">
    <property type="entry name" value="Lipopolysaccharide (LPS) transport protein A like domain"/>
    <property type="match status" value="1"/>
</dbReference>
<reference evidence="2 3" key="1">
    <citation type="submission" date="2014-03" db="EMBL/GenBank/DDBJ databases">
        <title>Whole genome sequence of Novosphingobium resinovorum KF1.</title>
        <authorList>
            <person name="Gan H.M."/>
            <person name="Gan H.Y."/>
            <person name="Chew T.H."/>
            <person name="Savka M.A."/>
        </authorList>
    </citation>
    <scope>NUCLEOTIDE SEQUENCE [LARGE SCALE GENOMIC DNA]</scope>
    <source>
        <strain evidence="2 3">KF1</strain>
    </source>
</reference>
<dbReference type="AlphaFoldDB" id="A0A031JWL0"/>
<evidence type="ECO:0000313" key="2">
    <source>
        <dbReference type="EMBL" id="EZP82171.1"/>
    </source>
</evidence>
<dbReference type="Proteomes" id="UP000024329">
    <property type="component" value="Unassembled WGS sequence"/>
</dbReference>
<accession>A0A031JWL0</accession>
<comment type="caution">
    <text evidence="2">The sequence shown here is derived from an EMBL/GenBank/DDBJ whole genome shotgun (WGS) entry which is preliminary data.</text>
</comment>
<feature type="transmembrane region" description="Helical" evidence="1">
    <location>
        <begin position="28"/>
        <end position="49"/>
    </location>
</feature>
<dbReference type="PATRIC" id="fig|158500.4.peg.2233"/>
<evidence type="ECO:0008006" key="4">
    <source>
        <dbReference type="Google" id="ProtNLM"/>
    </source>
</evidence>
<evidence type="ECO:0000256" key="1">
    <source>
        <dbReference type="SAM" id="Phobius"/>
    </source>
</evidence>